<dbReference type="InterPro" id="IPR051141">
    <property type="entry name" value="UPF0339_domain"/>
</dbReference>
<organism evidence="4 5">
    <name type="scientific">Pseudomonas mandelii JR-1</name>
    <dbReference type="NCBI Taxonomy" id="1147786"/>
    <lineage>
        <taxon>Bacteria</taxon>
        <taxon>Pseudomonadati</taxon>
        <taxon>Pseudomonadota</taxon>
        <taxon>Gammaproteobacteria</taxon>
        <taxon>Pseudomonadales</taxon>
        <taxon>Pseudomonadaceae</taxon>
        <taxon>Pseudomonas</taxon>
    </lineage>
</organism>
<evidence type="ECO:0000259" key="3">
    <source>
        <dbReference type="Pfam" id="PF07411"/>
    </source>
</evidence>
<dbReference type="HOGENOM" id="CLU_163886_0_0_6"/>
<feature type="region of interest" description="Disordered" evidence="2">
    <location>
        <begin position="44"/>
        <end position="64"/>
    </location>
</feature>
<dbReference type="Gene3D" id="2.30.29.80">
    <property type="match status" value="1"/>
</dbReference>
<dbReference type="EMBL" id="CP005960">
    <property type="protein sequence ID" value="AHZ69191.1"/>
    <property type="molecule type" value="Genomic_DNA"/>
</dbReference>
<sequence>MSGWYEVSKSSNGQFKFVLKAANAETILTSELYTTRGAADNGIASVQKNSPLDERYEKKTTKDGHPYFNLKAGNHEIIGSSETYSSAGAMDKGIASVKANGPTTVIKDKTLPVL</sequence>
<dbReference type="InterPro" id="IPR010879">
    <property type="entry name" value="DUF1508"/>
</dbReference>
<evidence type="ECO:0000256" key="2">
    <source>
        <dbReference type="SAM" id="MobiDB-lite"/>
    </source>
</evidence>
<comment type="similarity">
    <text evidence="1">Belongs to the UPF0339 family. Duplicated subfamily.</text>
</comment>
<dbReference type="PANTHER" id="PTHR40606:SF1">
    <property type="entry name" value="UPF0339 PROTEIN YEGP"/>
    <property type="match status" value="1"/>
</dbReference>
<feature type="domain" description="DUF1508" evidence="3">
    <location>
        <begin position="62"/>
        <end position="108"/>
    </location>
</feature>
<dbReference type="KEGG" id="pman:OU5_2112"/>
<dbReference type="RefSeq" id="WP_010462476.1">
    <property type="nucleotide sequence ID" value="NZ_CP005960.1"/>
</dbReference>
<evidence type="ECO:0000313" key="4">
    <source>
        <dbReference type="EMBL" id="AHZ69191.1"/>
    </source>
</evidence>
<feature type="domain" description="DUF1508" evidence="3">
    <location>
        <begin position="11"/>
        <end position="57"/>
    </location>
</feature>
<accession>A0A024E9A3</accession>
<dbReference type="SUPFAM" id="SSF160113">
    <property type="entry name" value="YegP-like"/>
    <property type="match status" value="2"/>
</dbReference>
<dbReference type="Pfam" id="PF07411">
    <property type="entry name" value="DUF1508"/>
    <property type="match status" value="2"/>
</dbReference>
<dbReference type="OrthoDB" id="9802792at2"/>
<protein>
    <recommendedName>
        <fullName evidence="3">DUF1508 domain-containing protein</fullName>
    </recommendedName>
</protein>
<dbReference type="PANTHER" id="PTHR40606">
    <property type="match status" value="1"/>
</dbReference>
<dbReference type="Proteomes" id="UP000026913">
    <property type="component" value="Chromosome"/>
</dbReference>
<gene>
    <name evidence="4" type="ORF">OU5_2112</name>
</gene>
<name>A0A024E9A3_9PSED</name>
<dbReference type="GeneID" id="46427761"/>
<dbReference type="InterPro" id="IPR036913">
    <property type="entry name" value="YegP-like_sf"/>
</dbReference>
<feature type="compositionally biased region" description="Basic and acidic residues" evidence="2">
    <location>
        <begin position="51"/>
        <end position="64"/>
    </location>
</feature>
<proteinExistence type="inferred from homology"/>
<dbReference type="AlphaFoldDB" id="A0A024E9A3"/>
<evidence type="ECO:0000256" key="1">
    <source>
        <dbReference type="ARBA" id="ARBA00007576"/>
    </source>
</evidence>
<evidence type="ECO:0000313" key="5">
    <source>
        <dbReference type="Proteomes" id="UP000026913"/>
    </source>
</evidence>
<reference evidence="4 5" key="1">
    <citation type="journal article" date="2012" name="J. Bacteriol.">
        <title>Genome sequence of cold-adapted Pseudomonas mandelii strain JR-1.</title>
        <authorList>
            <person name="Jang S.H."/>
            <person name="Kim J."/>
            <person name="Kim J."/>
            <person name="Hong S."/>
            <person name="Lee C."/>
        </authorList>
    </citation>
    <scope>NUCLEOTIDE SEQUENCE [LARGE SCALE GENOMIC DNA]</scope>
    <source>
        <strain evidence="4 5">JR-1</strain>
    </source>
</reference>